<dbReference type="AlphaFoldDB" id="A0A838ZMP0"/>
<dbReference type="RefSeq" id="WP_182042646.1">
    <property type="nucleotide sequence ID" value="NZ_JACDZE010000001.1"/>
</dbReference>
<dbReference type="Proteomes" id="UP000552241">
    <property type="component" value="Unassembled WGS sequence"/>
</dbReference>
<accession>A0A838ZMP0</accession>
<keyword evidence="3" id="KW-1185">Reference proteome</keyword>
<reference evidence="2 3" key="1">
    <citation type="submission" date="2020-07" db="EMBL/GenBank/DDBJ databases">
        <title>Moheibacter lacus sp. nov., a member of the family Flavobacteriaceae isolated from freshwater lake sediment.</title>
        <authorList>
            <person name="Liu Y."/>
        </authorList>
    </citation>
    <scope>NUCLEOTIDE SEQUENCE [LARGE SCALE GENOMIC DNA]</scope>
    <source>
        <strain evidence="2 3">BDHS18</strain>
    </source>
</reference>
<protein>
    <submittedName>
        <fullName evidence="2">Uncharacterized protein</fullName>
    </submittedName>
</protein>
<name>A0A838ZMP0_9FLAO</name>
<evidence type="ECO:0000313" key="2">
    <source>
        <dbReference type="EMBL" id="MBA5629080.1"/>
    </source>
</evidence>
<dbReference type="InterPro" id="IPR046230">
    <property type="entry name" value="DUF6263"/>
</dbReference>
<dbReference type="Pfam" id="PF19777">
    <property type="entry name" value="DUF6263"/>
    <property type="match status" value="2"/>
</dbReference>
<evidence type="ECO:0000313" key="3">
    <source>
        <dbReference type="Proteomes" id="UP000552241"/>
    </source>
</evidence>
<dbReference type="EMBL" id="JACDZE010000001">
    <property type="protein sequence ID" value="MBA5629080.1"/>
    <property type="molecule type" value="Genomic_DNA"/>
</dbReference>
<comment type="caution">
    <text evidence="2">The sequence shown here is derived from an EMBL/GenBank/DDBJ whole genome shotgun (WGS) entry which is preliminary data.</text>
</comment>
<organism evidence="2 3">
    <name type="scientific">Moheibacter lacus</name>
    <dbReference type="NCBI Taxonomy" id="2745851"/>
    <lineage>
        <taxon>Bacteria</taxon>
        <taxon>Pseudomonadati</taxon>
        <taxon>Bacteroidota</taxon>
        <taxon>Flavobacteriia</taxon>
        <taxon>Flavobacteriales</taxon>
        <taxon>Weeksellaceae</taxon>
        <taxon>Moheibacter</taxon>
    </lineage>
</organism>
<sequence>MRKLFLVLIGAALISVESCKNAPEGTPGEEKSIETVSSSEDGVGDKVLIRLKPKVGDVQKTLMTMEMESTGTQAMKMNMDAKMNFKVIGKQGNVYDYEMKYNSIKMNMNAGGMDMSYDSEAKEHTGMGAMIHEQMKSFFENPMTMKMDERGNVTEFKLPGNMSAQQMGDMGSMSIPMPEGPVGVGDKWSADRKMDGTGNLKMNMTVEKITVDDLMIGTSGDMTDENGTKIGTFDGSYKLDRNSGLTKDGTMNMDLTAEGQPVKIKVNFKAI</sequence>
<feature type="region of interest" description="Disordered" evidence="1">
    <location>
        <begin position="20"/>
        <end position="39"/>
    </location>
</feature>
<evidence type="ECO:0000256" key="1">
    <source>
        <dbReference type="SAM" id="MobiDB-lite"/>
    </source>
</evidence>
<gene>
    <name evidence="2" type="ORF">HU137_04765</name>
</gene>
<proteinExistence type="predicted"/>